<dbReference type="InterPro" id="IPR001451">
    <property type="entry name" value="Hexapep"/>
</dbReference>
<dbReference type="SUPFAM" id="SSF51161">
    <property type="entry name" value="Trimeric LpxA-like enzymes"/>
    <property type="match status" value="1"/>
</dbReference>
<evidence type="ECO:0000313" key="4">
    <source>
        <dbReference type="Proteomes" id="UP001164653"/>
    </source>
</evidence>
<dbReference type="KEGG" id="dpf:ON006_27520"/>
<dbReference type="EC" id="2.3.1.-" evidence="1"/>
<gene>
    <name evidence="3" type="ORF">ON006_27520</name>
</gene>
<protein>
    <recommendedName>
        <fullName evidence="1">Acetyltransferase</fullName>
        <ecNumber evidence="1">2.3.1.-</ecNumber>
    </recommendedName>
</protein>
<dbReference type="InterPro" id="IPR011004">
    <property type="entry name" value="Trimer_LpxA-like_sf"/>
</dbReference>
<dbReference type="AlphaFoldDB" id="A0A9E8NAF8"/>
<dbReference type="GO" id="GO:0008870">
    <property type="term" value="F:galactoside O-acetyltransferase activity"/>
    <property type="evidence" value="ECO:0007669"/>
    <property type="project" value="TreeGrafter"/>
</dbReference>
<proteinExistence type="inferred from homology"/>
<dbReference type="PANTHER" id="PTHR43017:SF1">
    <property type="entry name" value="ACETYLTRANSFERASE YJL218W-RELATED"/>
    <property type="match status" value="1"/>
</dbReference>
<name>A0A9E8NAF8_9BACT</name>
<dbReference type="EMBL" id="CP112998">
    <property type="protein sequence ID" value="WAC11467.1"/>
    <property type="molecule type" value="Genomic_DNA"/>
</dbReference>
<keyword evidence="2" id="KW-1133">Transmembrane helix</keyword>
<dbReference type="PANTHER" id="PTHR43017">
    <property type="entry name" value="GALACTOSIDE O-ACETYLTRANSFERASE"/>
    <property type="match status" value="1"/>
</dbReference>
<evidence type="ECO:0000256" key="1">
    <source>
        <dbReference type="RuleBase" id="RU367021"/>
    </source>
</evidence>
<feature type="transmembrane region" description="Helical" evidence="2">
    <location>
        <begin position="21"/>
        <end position="43"/>
    </location>
</feature>
<comment type="similarity">
    <text evidence="1">Belongs to the transferase hexapeptide repeat family.</text>
</comment>
<evidence type="ECO:0000256" key="2">
    <source>
        <dbReference type="SAM" id="Phobius"/>
    </source>
</evidence>
<reference evidence="3" key="1">
    <citation type="submission" date="2022-11" db="EMBL/GenBank/DDBJ databases">
        <title>Dyadobacter pollutisoli sp. nov., isolated from plastic dumped soil.</title>
        <authorList>
            <person name="Kim J.M."/>
            <person name="Kim K.R."/>
            <person name="Lee J.K."/>
            <person name="Hao L."/>
            <person name="Jeon C.O."/>
        </authorList>
    </citation>
    <scope>NUCLEOTIDE SEQUENCE</scope>
    <source>
        <strain evidence="3">U1</strain>
    </source>
</reference>
<accession>A0A9E8NAF8</accession>
<keyword evidence="1" id="KW-0808">Transferase</keyword>
<keyword evidence="2" id="KW-0472">Membrane</keyword>
<dbReference type="Gene3D" id="2.160.10.10">
    <property type="entry name" value="Hexapeptide repeat proteins"/>
    <property type="match status" value="1"/>
</dbReference>
<keyword evidence="1" id="KW-0012">Acyltransferase</keyword>
<dbReference type="Pfam" id="PF00132">
    <property type="entry name" value="Hexapep"/>
    <property type="match status" value="1"/>
</dbReference>
<sequence length="139" mass="15126">MSQRLKRFLAITFMRAIIAPFWIWLKLGLVMIMIGSNVGIYTARHSIEPINRNKTGCGIPILTGDNVWIGGSCVILAGVCIGDNSIVAEGGGVLNDVLSNTIVVSSPATIIKSVQDKTLGNKVLHTYRRPFLRTQMRSG</sequence>
<organism evidence="3 4">
    <name type="scientific">Dyadobacter pollutisoli</name>
    <dbReference type="NCBI Taxonomy" id="2910158"/>
    <lineage>
        <taxon>Bacteria</taxon>
        <taxon>Pseudomonadati</taxon>
        <taxon>Bacteroidota</taxon>
        <taxon>Cytophagia</taxon>
        <taxon>Cytophagales</taxon>
        <taxon>Spirosomataceae</taxon>
        <taxon>Dyadobacter</taxon>
    </lineage>
</organism>
<dbReference type="Proteomes" id="UP001164653">
    <property type="component" value="Chromosome"/>
</dbReference>
<evidence type="ECO:0000313" key="3">
    <source>
        <dbReference type="EMBL" id="WAC11467.1"/>
    </source>
</evidence>
<keyword evidence="4" id="KW-1185">Reference proteome</keyword>
<dbReference type="InterPro" id="IPR039369">
    <property type="entry name" value="LacA-like"/>
</dbReference>
<keyword evidence="2" id="KW-0812">Transmembrane</keyword>
<dbReference type="RefSeq" id="WP_244821398.1">
    <property type="nucleotide sequence ID" value="NZ_CP112998.1"/>
</dbReference>